<dbReference type="InterPro" id="IPR007811">
    <property type="entry name" value="RPC4"/>
</dbReference>
<dbReference type="RefSeq" id="XP_002555954.1">
    <property type="nucleotide sequence ID" value="XM_002555908.1"/>
</dbReference>
<evidence type="ECO:0000256" key="2">
    <source>
        <dbReference type="ARBA" id="ARBA00022478"/>
    </source>
</evidence>
<feature type="compositionally biased region" description="Polar residues" evidence="5">
    <location>
        <begin position="196"/>
        <end position="205"/>
    </location>
</feature>
<dbReference type="GO" id="GO:0003677">
    <property type="term" value="F:DNA binding"/>
    <property type="evidence" value="ECO:0007669"/>
    <property type="project" value="InterPro"/>
</dbReference>
<feature type="compositionally biased region" description="Basic and acidic residues" evidence="5">
    <location>
        <begin position="29"/>
        <end position="48"/>
    </location>
</feature>
<evidence type="ECO:0000256" key="1">
    <source>
        <dbReference type="ARBA" id="ARBA00004123"/>
    </source>
</evidence>
<dbReference type="EMBL" id="CU928180">
    <property type="protein sequence ID" value="CAR30092.1"/>
    <property type="molecule type" value="Genomic_DNA"/>
</dbReference>
<keyword evidence="2" id="KW-0240">DNA-directed RNA polymerase</keyword>
<dbReference type="OrthoDB" id="5836119at2759"/>
<feature type="compositionally biased region" description="Polar residues" evidence="5">
    <location>
        <begin position="1"/>
        <end position="15"/>
    </location>
</feature>
<evidence type="ECO:0000313" key="7">
    <source>
        <dbReference type="Proteomes" id="UP000002036"/>
    </source>
</evidence>
<keyword evidence="4" id="KW-0539">Nucleus</keyword>
<feature type="region of interest" description="Disordered" evidence="5">
    <location>
        <begin position="1"/>
        <end position="71"/>
    </location>
</feature>
<comment type="subcellular location">
    <subcellularLocation>
        <location evidence="1">Nucleus</location>
    </subcellularLocation>
</comment>
<keyword evidence="7" id="KW-1185">Reference proteome</keyword>
<feature type="region of interest" description="Disordered" evidence="5">
    <location>
        <begin position="111"/>
        <end position="162"/>
    </location>
</feature>
<dbReference type="FunCoup" id="C5E231">
    <property type="interactions" value="184"/>
</dbReference>
<evidence type="ECO:0000313" key="6">
    <source>
        <dbReference type="EMBL" id="CAR30092.1"/>
    </source>
</evidence>
<evidence type="ECO:0000256" key="4">
    <source>
        <dbReference type="ARBA" id="ARBA00023242"/>
    </source>
</evidence>
<dbReference type="GeneID" id="8294267"/>
<dbReference type="Proteomes" id="UP000002036">
    <property type="component" value="Chromosome H"/>
</dbReference>
<dbReference type="AlphaFoldDB" id="C5E231"/>
<dbReference type="KEGG" id="lth:KLTH0H01738g"/>
<reference evidence="6 7" key="1">
    <citation type="journal article" date="2009" name="Genome Res.">
        <title>Comparative genomics of protoploid Saccharomycetaceae.</title>
        <authorList>
            <consortium name="The Genolevures Consortium"/>
            <person name="Souciet J.-L."/>
            <person name="Dujon B."/>
            <person name="Gaillardin C."/>
            <person name="Johnston M."/>
            <person name="Baret P.V."/>
            <person name="Cliften P."/>
            <person name="Sherman D.J."/>
            <person name="Weissenbach J."/>
            <person name="Westhof E."/>
            <person name="Wincker P."/>
            <person name="Jubin C."/>
            <person name="Poulain J."/>
            <person name="Barbe V."/>
            <person name="Segurens B."/>
            <person name="Artiguenave F."/>
            <person name="Anthouard V."/>
            <person name="Vacherie B."/>
            <person name="Val M.-E."/>
            <person name="Fulton R.S."/>
            <person name="Minx P."/>
            <person name="Wilson R."/>
            <person name="Durrens P."/>
            <person name="Jean G."/>
            <person name="Marck C."/>
            <person name="Martin T."/>
            <person name="Nikolski M."/>
            <person name="Rolland T."/>
            <person name="Seret M.-L."/>
            <person name="Casaregola S."/>
            <person name="Despons L."/>
            <person name="Fairhead C."/>
            <person name="Fischer G."/>
            <person name="Lafontaine I."/>
            <person name="Leh V."/>
            <person name="Lemaire M."/>
            <person name="de Montigny J."/>
            <person name="Neuveglise C."/>
            <person name="Thierry A."/>
            <person name="Blanc-Lenfle I."/>
            <person name="Bleykasten C."/>
            <person name="Diffels J."/>
            <person name="Fritsch E."/>
            <person name="Frangeul L."/>
            <person name="Goeffon A."/>
            <person name="Jauniaux N."/>
            <person name="Kachouri-Lafond R."/>
            <person name="Payen C."/>
            <person name="Potier S."/>
            <person name="Pribylova L."/>
            <person name="Ozanne C."/>
            <person name="Richard G.-F."/>
            <person name="Sacerdot C."/>
            <person name="Straub M.-L."/>
            <person name="Talla E."/>
        </authorList>
    </citation>
    <scope>NUCLEOTIDE SEQUENCE [LARGE SCALE GENOMIC DNA]</scope>
    <source>
        <strain evidence="7">ATCC 56472 / CBS 6340 / NRRL Y-8284</strain>
    </source>
</reference>
<accession>C5E231</accession>
<dbReference type="PANTHER" id="PTHR13408">
    <property type="entry name" value="DNA-DIRECTED RNA POLYMERASE III"/>
    <property type="match status" value="1"/>
</dbReference>
<feature type="compositionally biased region" description="Basic residues" evidence="5">
    <location>
        <begin position="19"/>
        <end position="28"/>
    </location>
</feature>
<gene>
    <name evidence="6" type="ordered locus">KLTH0H01738g</name>
</gene>
<feature type="compositionally biased region" description="Basic and acidic residues" evidence="5">
    <location>
        <begin position="321"/>
        <end position="343"/>
    </location>
</feature>
<proteinExistence type="predicted"/>
<dbReference type="GO" id="GO:0005666">
    <property type="term" value="C:RNA polymerase III complex"/>
    <property type="evidence" value="ECO:0007669"/>
    <property type="project" value="InterPro"/>
</dbReference>
<feature type="compositionally biased region" description="Acidic residues" evidence="5">
    <location>
        <begin position="147"/>
        <end position="162"/>
    </location>
</feature>
<feature type="region of interest" description="Disordered" evidence="5">
    <location>
        <begin position="295"/>
        <end position="359"/>
    </location>
</feature>
<dbReference type="OMA" id="NNYAGTH"/>
<dbReference type="InParanoid" id="C5E231"/>
<organism evidence="6 7">
    <name type="scientific">Lachancea thermotolerans (strain ATCC 56472 / CBS 6340 / NRRL Y-8284)</name>
    <name type="common">Yeast</name>
    <name type="synonym">Kluyveromyces thermotolerans</name>
    <dbReference type="NCBI Taxonomy" id="559295"/>
    <lineage>
        <taxon>Eukaryota</taxon>
        <taxon>Fungi</taxon>
        <taxon>Dikarya</taxon>
        <taxon>Ascomycota</taxon>
        <taxon>Saccharomycotina</taxon>
        <taxon>Saccharomycetes</taxon>
        <taxon>Saccharomycetales</taxon>
        <taxon>Saccharomycetaceae</taxon>
        <taxon>Lachancea</taxon>
    </lineage>
</organism>
<protein>
    <submittedName>
        <fullName evidence="6">KLTH0H01738p</fullName>
    </submittedName>
</protein>
<dbReference type="GO" id="GO:0042797">
    <property type="term" value="P:tRNA transcription by RNA polymerase III"/>
    <property type="evidence" value="ECO:0007669"/>
    <property type="project" value="TreeGrafter"/>
</dbReference>
<feature type="compositionally biased region" description="Acidic residues" evidence="5">
    <location>
        <begin position="119"/>
        <end position="128"/>
    </location>
</feature>
<sequence length="418" mass="46531">MSGTGRLPTLSQGNAKPSLKFKPKALARRSKEEREASVPKPAPEEIKKPFNNKKKYSKRENGPNGQRRIPKYLLNTRVVNAGFGAENFTGGGGDMRTGFIKTEGSNHDYLQKGLKAANEGDEGLDSEGEGATKINMGREYKSSELYASEEEDEDESSSADIDEEALQSKRLARFFPVRALRVKHDEVELVKKEIQDTMSDPTTRDPTPGLPKLEDPQDGGQGLQEVLNNRSLELQDKLNDLRLQNEFASVDSGEAMQEVALLNQDYRHIQKKIIKINNQPGKFMFFQLPAVLPDFEEPKPPAPDAVEEPTVKPENEDEKTEEPTKESQDSSKKPEDSAKKPEPETIQEPKPLAGRIGSLRIHKSGRLSVKIGNVEMDVSRGAENTFLQEVVALDEREEERTVELLGQIVGKAVVTPKF</sequence>
<dbReference type="eggNOG" id="KOG3122">
    <property type="taxonomic scope" value="Eukaryota"/>
</dbReference>
<evidence type="ECO:0000256" key="5">
    <source>
        <dbReference type="SAM" id="MobiDB-lite"/>
    </source>
</evidence>
<evidence type="ECO:0000256" key="3">
    <source>
        <dbReference type="ARBA" id="ARBA00023163"/>
    </source>
</evidence>
<dbReference type="PANTHER" id="PTHR13408:SF0">
    <property type="entry name" value="DNA-DIRECTED RNA POLYMERASE III SUBUNIT RPC4"/>
    <property type="match status" value="1"/>
</dbReference>
<feature type="region of interest" description="Disordered" evidence="5">
    <location>
        <begin position="196"/>
        <end position="223"/>
    </location>
</feature>
<keyword evidence="3" id="KW-0804">Transcription</keyword>
<dbReference type="STRING" id="559295.C5E231"/>
<dbReference type="HOGENOM" id="CLU_056234_0_0_1"/>
<dbReference type="Pfam" id="PF05132">
    <property type="entry name" value="RNA_pol_Rpc4"/>
    <property type="match status" value="1"/>
</dbReference>
<name>C5E231_LACTC</name>